<dbReference type="InterPro" id="IPR003945">
    <property type="entry name" value="NU5C-like"/>
</dbReference>
<keyword evidence="2 7" id="KW-0813">Transport</keyword>
<evidence type="ECO:0000256" key="2">
    <source>
        <dbReference type="ARBA" id="ARBA00022448"/>
    </source>
</evidence>
<feature type="transmembrane region" description="Helical" evidence="7">
    <location>
        <begin position="257"/>
        <end position="277"/>
    </location>
</feature>
<dbReference type="KEGG" id="lfc:LFE_1837"/>
<feature type="transmembrane region" description="Helical" evidence="7">
    <location>
        <begin position="146"/>
        <end position="166"/>
    </location>
</feature>
<dbReference type="OrthoDB" id="9811798at2"/>
<comment type="similarity">
    <text evidence="7">Belongs to the inorganic carbon transporter (TC 9.A.2) DabB family.</text>
</comment>
<feature type="transmembrane region" description="Helical" evidence="7">
    <location>
        <begin position="187"/>
        <end position="205"/>
    </location>
</feature>
<dbReference type="Pfam" id="PF00361">
    <property type="entry name" value="Proton_antipo_M"/>
    <property type="match status" value="1"/>
</dbReference>
<dbReference type="eggNOG" id="COG1009">
    <property type="taxonomic scope" value="Bacteria"/>
</dbReference>
<accession>I0IQG6</accession>
<evidence type="ECO:0000256" key="3">
    <source>
        <dbReference type="ARBA" id="ARBA00022475"/>
    </source>
</evidence>
<keyword evidence="12" id="KW-1185">Reference proteome</keyword>
<keyword evidence="5 7" id="KW-1133">Transmembrane helix</keyword>
<dbReference type="HAMAP" id="MF_00862">
    <property type="entry name" value="DabB"/>
    <property type="match status" value="1"/>
</dbReference>
<organism evidence="11 12">
    <name type="scientific">Leptospirillum ferrooxidans (strain C2-3)</name>
    <dbReference type="NCBI Taxonomy" id="1162668"/>
    <lineage>
        <taxon>Bacteria</taxon>
        <taxon>Pseudomonadati</taxon>
        <taxon>Nitrospirota</taxon>
        <taxon>Nitrospiria</taxon>
        <taxon>Nitrospirales</taxon>
        <taxon>Nitrospiraceae</taxon>
        <taxon>Leptospirillum</taxon>
    </lineage>
</organism>
<dbReference type="RefSeq" id="WP_014449999.1">
    <property type="nucleotide sequence ID" value="NC_017094.1"/>
</dbReference>
<gene>
    <name evidence="7" type="primary">dabB</name>
    <name evidence="11" type="ordered locus">LFE_1837</name>
</gene>
<feature type="transmembrane region" description="Helical" evidence="7">
    <location>
        <begin position="477"/>
        <end position="497"/>
    </location>
</feature>
<dbReference type="GO" id="GO:0042773">
    <property type="term" value="P:ATP synthesis coupled electron transport"/>
    <property type="evidence" value="ECO:0007669"/>
    <property type="project" value="InterPro"/>
</dbReference>
<feature type="transmembrane region" description="Helical" evidence="7">
    <location>
        <begin position="217"/>
        <end position="236"/>
    </location>
</feature>
<comment type="subunit">
    <text evidence="7">Forms a complex with DabA.</text>
</comment>
<feature type="transmembrane region" description="Helical" evidence="7">
    <location>
        <begin position="6"/>
        <end position="30"/>
    </location>
</feature>
<reference evidence="11 12" key="1">
    <citation type="journal article" date="2012" name="J. Bacteriol.">
        <title>Complete Genome Sequence of Leptospirillum ferrooxidans Strain C2-3, Isolated from a Fresh Volcanic Ash Deposit on the Island of Miyake, Japan.</title>
        <authorList>
            <person name="Fujimura R."/>
            <person name="Sato Y."/>
            <person name="Nishizawa T."/>
            <person name="Oshima K."/>
            <person name="Kim S.-W."/>
            <person name="Hattori M."/>
            <person name="Kamijo T."/>
            <person name="Ohta H."/>
        </authorList>
    </citation>
    <scope>NUCLEOTIDE SEQUENCE [LARGE SCALE GENOMIC DNA]</scope>
    <source>
        <strain evidence="11 12">C2-3</strain>
    </source>
</reference>
<dbReference type="InterPro" id="IPR001750">
    <property type="entry name" value="ND/Mrp_TM"/>
</dbReference>
<evidence type="ECO:0000259" key="9">
    <source>
        <dbReference type="Pfam" id="PF00361"/>
    </source>
</evidence>
<feature type="domain" description="NADH-Ubiquinone oxidoreductase (complex I) chain 5 N-terminal" evidence="10">
    <location>
        <begin position="82"/>
        <end position="125"/>
    </location>
</feature>
<feature type="transmembrane region" description="Helical" evidence="7">
    <location>
        <begin position="433"/>
        <end position="457"/>
    </location>
</feature>
<keyword evidence="3 7" id="KW-1003">Cell membrane</keyword>
<feature type="transmembrane region" description="Helical" evidence="7">
    <location>
        <begin position="407"/>
        <end position="427"/>
    </location>
</feature>
<dbReference type="HOGENOM" id="CLU_007100_11_1_0"/>
<evidence type="ECO:0000256" key="8">
    <source>
        <dbReference type="RuleBase" id="RU000320"/>
    </source>
</evidence>
<keyword evidence="4 7" id="KW-0812">Transmembrane</keyword>
<evidence type="ECO:0000256" key="1">
    <source>
        <dbReference type="ARBA" id="ARBA00004127"/>
    </source>
</evidence>
<dbReference type="NCBIfam" id="NF006029">
    <property type="entry name" value="PRK08168.1"/>
    <property type="match status" value="1"/>
</dbReference>
<dbReference type="Proteomes" id="UP000007382">
    <property type="component" value="Chromosome"/>
</dbReference>
<dbReference type="GO" id="GO:0012505">
    <property type="term" value="C:endomembrane system"/>
    <property type="evidence" value="ECO:0007669"/>
    <property type="project" value="UniProtKB-SubCell"/>
</dbReference>
<dbReference type="PANTHER" id="PTHR42829:SF1">
    <property type="entry name" value="INORGANIC CARBON TRANSPORTER SUBUNIT DABB-RELATED"/>
    <property type="match status" value="1"/>
</dbReference>
<dbReference type="GO" id="GO:0005886">
    <property type="term" value="C:plasma membrane"/>
    <property type="evidence" value="ECO:0007669"/>
    <property type="project" value="UniProtKB-SubCell"/>
</dbReference>
<dbReference type="InterPro" id="IPR001516">
    <property type="entry name" value="Proton_antipo_N"/>
</dbReference>
<reference evidence="12" key="2">
    <citation type="submission" date="2012-03" db="EMBL/GenBank/DDBJ databases">
        <title>The complete genome sequence of the pioneer microbe on fresh volcanic deposit, Leptospirillum ferrooxidans strain C2-3.</title>
        <authorList>
            <person name="Fujimura R."/>
            <person name="Sato Y."/>
            <person name="Nishizawa T."/>
            <person name="Nanba K."/>
            <person name="Oshima K."/>
            <person name="Hattori M."/>
            <person name="Kamijo T."/>
            <person name="Ohta H."/>
        </authorList>
    </citation>
    <scope>NUCLEOTIDE SEQUENCE [LARGE SCALE GENOMIC DNA]</scope>
    <source>
        <strain evidence="12">C2-3</strain>
    </source>
</reference>
<protein>
    <recommendedName>
        <fullName evidence="7">Probable inorganic carbon transporter subunit DabB</fullName>
    </recommendedName>
</protein>
<proteinExistence type="inferred from homology"/>
<feature type="transmembrane region" description="Helical" evidence="7">
    <location>
        <begin position="283"/>
        <end position="304"/>
    </location>
</feature>
<dbReference type="Pfam" id="PF00662">
    <property type="entry name" value="Proton_antipo_N"/>
    <property type="match status" value="1"/>
</dbReference>
<sequence length="544" mass="58293">MATNLNLVLSILIICVPLLVLAMGLFGSLLSPRQARVIAGLSTASSGLVFICAVLASLLYAIGGKVQTITAFSYPLPRNSGHFALSILINPVTVMMLSLVSFVGFVVARFSSNYLQGEQNQGRFYTWLNLTLASILTMIVSGNMLMFTFAWISTSLCLHHLLVFYPERSGAVLAARKKWIVSRVAETSLFIAVLLIGSTLHSMQFETVFHLMSAGVGPMPVALQWASGFIVLTAALKTAQFPLQGWLIQVMEAPTPVSALLHAGIVNAGAFLVVRMSPIMSQSIIASDVLAIIGLLTIAAAGLVMMTQTSLKVYLAWTTTAQMGFMLLECGLGLYSLAMLHLVGHSLYKAHAFLSSGSGVDLFRAPAVRPAQDTPTVGQWIVVAAFSVLVTIGIGSLFGVTTEHQPALLALGSILGVAMTQLILQSFKAGMGAAFIARAAFMGALVCTSYFSLHAAFHYMLASSLPAVRLINGPAQFALIALVMVVFLSILVIQQSLPKFLGNPFSRRVYVYLYNGLYVDIPFSRLVSRIWGIRSTSLTQAKGV</sequence>
<evidence type="ECO:0000313" key="12">
    <source>
        <dbReference type="Proteomes" id="UP000007382"/>
    </source>
</evidence>
<dbReference type="STRING" id="1162668.LFE_1837"/>
<dbReference type="AlphaFoldDB" id="I0IQG6"/>
<feature type="transmembrane region" description="Helical" evidence="7">
    <location>
        <begin position="380"/>
        <end position="400"/>
    </location>
</feature>
<comment type="function">
    <text evidence="7">Part of an energy-coupled inorganic carbon pump.</text>
</comment>
<comment type="subcellular location">
    <subcellularLocation>
        <location evidence="7">Cell inner membrane</location>
        <topology evidence="7">Multi-pass membrane protein</topology>
    </subcellularLocation>
    <subcellularLocation>
        <location evidence="1">Endomembrane system</location>
        <topology evidence="1">Multi-pass membrane protein</topology>
    </subcellularLocation>
    <subcellularLocation>
        <location evidence="8">Membrane</location>
        <topology evidence="8">Multi-pass membrane protein</topology>
    </subcellularLocation>
</comment>
<dbReference type="InterPro" id="IPR046396">
    <property type="entry name" value="Transporter_DabB"/>
</dbReference>
<dbReference type="PATRIC" id="fig|1162668.3.peg.2186"/>
<evidence type="ECO:0000313" key="11">
    <source>
        <dbReference type="EMBL" id="BAM07515.1"/>
    </source>
</evidence>
<evidence type="ECO:0000259" key="10">
    <source>
        <dbReference type="Pfam" id="PF00662"/>
    </source>
</evidence>
<dbReference type="GO" id="GO:0015990">
    <property type="term" value="P:electron transport coupled proton transport"/>
    <property type="evidence" value="ECO:0007669"/>
    <property type="project" value="TreeGrafter"/>
</dbReference>
<feature type="transmembrane region" description="Helical" evidence="7">
    <location>
        <begin position="37"/>
        <end position="63"/>
    </location>
</feature>
<feature type="transmembrane region" description="Helical" evidence="7">
    <location>
        <begin position="83"/>
        <end position="110"/>
    </location>
</feature>
<evidence type="ECO:0000256" key="4">
    <source>
        <dbReference type="ARBA" id="ARBA00022692"/>
    </source>
</evidence>
<keyword evidence="6 7" id="KW-0472">Membrane</keyword>
<evidence type="ECO:0000256" key="6">
    <source>
        <dbReference type="ARBA" id="ARBA00023136"/>
    </source>
</evidence>
<dbReference type="GO" id="GO:0008137">
    <property type="term" value="F:NADH dehydrogenase (ubiquinone) activity"/>
    <property type="evidence" value="ECO:0007669"/>
    <property type="project" value="InterPro"/>
</dbReference>
<dbReference type="GO" id="GO:0003954">
    <property type="term" value="F:NADH dehydrogenase activity"/>
    <property type="evidence" value="ECO:0007669"/>
    <property type="project" value="TreeGrafter"/>
</dbReference>
<feature type="domain" description="NADH:quinone oxidoreductase/Mrp antiporter transmembrane" evidence="9">
    <location>
        <begin position="141"/>
        <end position="358"/>
    </location>
</feature>
<evidence type="ECO:0000256" key="7">
    <source>
        <dbReference type="HAMAP-Rule" id="MF_00862"/>
    </source>
</evidence>
<dbReference type="PRINTS" id="PR01434">
    <property type="entry name" value="NADHDHGNASE5"/>
</dbReference>
<dbReference type="PANTHER" id="PTHR42829">
    <property type="entry name" value="NADH-UBIQUINONE OXIDOREDUCTASE CHAIN 5"/>
    <property type="match status" value="1"/>
</dbReference>
<dbReference type="EMBL" id="AP012342">
    <property type="protein sequence ID" value="BAM07515.1"/>
    <property type="molecule type" value="Genomic_DNA"/>
</dbReference>
<keyword evidence="7" id="KW-0997">Cell inner membrane</keyword>
<name>I0IQG6_LEPFC</name>
<evidence type="ECO:0000256" key="5">
    <source>
        <dbReference type="ARBA" id="ARBA00022989"/>
    </source>
</evidence>